<reference evidence="3 4" key="1">
    <citation type="submission" date="2019-10" db="EMBL/GenBank/DDBJ databases">
        <title>Assembly and Annotation for the nematode Trichostrongylus colubriformis.</title>
        <authorList>
            <person name="Martin J."/>
        </authorList>
    </citation>
    <scope>NUCLEOTIDE SEQUENCE [LARGE SCALE GENOMIC DNA]</scope>
    <source>
        <strain evidence="3">G859</strain>
        <tissue evidence="3">Whole worm</tissue>
    </source>
</reference>
<evidence type="ECO:0000313" key="4">
    <source>
        <dbReference type="Proteomes" id="UP001331761"/>
    </source>
</evidence>
<feature type="transmembrane region" description="Helical" evidence="2">
    <location>
        <begin position="151"/>
        <end position="171"/>
    </location>
</feature>
<keyword evidence="4" id="KW-1185">Reference proteome</keyword>
<sequence length="182" mass="20047">ITGTSLRIAWYPPAHRTSFDIGYLVTVDSGKDERSQQFGPDATYAEFKELYSSNKRRVNISILSTDTNATSQVFILSTPDIAGKVSDSLTAIIKKVALLTESKAKFESRLNEISGSLNEGTKEKGRLQQEVEKLNRSIKDTVVESHGLKSFLIVLETIAIALLLSLLHFTVTDNLLSITPSD</sequence>
<gene>
    <name evidence="3" type="ORF">GCK32_018778</name>
</gene>
<dbReference type="AlphaFoldDB" id="A0AAN8IF64"/>
<keyword evidence="2" id="KW-1133">Transmembrane helix</keyword>
<dbReference type="EMBL" id="WIXE01022952">
    <property type="protein sequence ID" value="KAK5966947.1"/>
    <property type="molecule type" value="Genomic_DNA"/>
</dbReference>
<keyword evidence="2" id="KW-0812">Transmembrane</keyword>
<evidence type="ECO:0000256" key="1">
    <source>
        <dbReference type="SAM" id="Coils"/>
    </source>
</evidence>
<accession>A0AAN8IF64</accession>
<evidence type="ECO:0000256" key="2">
    <source>
        <dbReference type="SAM" id="Phobius"/>
    </source>
</evidence>
<keyword evidence="2" id="KW-0472">Membrane</keyword>
<keyword evidence="1" id="KW-0175">Coiled coil</keyword>
<evidence type="ECO:0000313" key="3">
    <source>
        <dbReference type="EMBL" id="KAK5966947.1"/>
    </source>
</evidence>
<dbReference type="Proteomes" id="UP001331761">
    <property type="component" value="Unassembled WGS sequence"/>
</dbReference>
<organism evidence="3 4">
    <name type="scientific">Trichostrongylus colubriformis</name>
    <name type="common">Black scour worm</name>
    <dbReference type="NCBI Taxonomy" id="6319"/>
    <lineage>
        <taxon>Eukaryota</taxon>
        <taxon>Metazoa</taxon>
        <taxon>Ecdysozoa</taxon>
        <taxon>Nematoda</taxon>
        <taxon>Chromadorea</taxon>
        <taxon>Rhabditida</taxon>
        <taxon>Rhabditina</taxon>
        <taxon>Rhabditomorpha</taxon>
        <taxon>Strongyloidea</taxon>
        <taxon>Trichostrongylidae</taxon>
        <taxon>Trichostrongylus</taxon>
    </lineage>
</organism>
<comment type="caution">
    <text evidence="3">The sequence shown here is derived from an EMBL/GenBank/DDBJ whole genome shotgun (WGS) entry which is preliminary data.</text>
</comment>
<proteinExistence type="predicted"/>
<feature type="coiled-coil region" evidence="1">
    <location>
        <begin position="117"/>
        <end position="144"/>
    </location>
</feature>
<name>A0AAN8IF64_TRICO</name>
<feature type="non-terminal residue" evidence="3">
    <location>
        <position position="1"/>
    </location>
</feature>
<protein>
    <submittedName>
        <fullName evidence="3">Uncharacterized protein</fullName>
    </submittedName>
</protein>